<dbReference type="RefSeq" id="WP_034430686.1">
    <property type="nucleotide sequence ID" value="NZ_CBTK010000031.1"/>
</dbReference>
<accession>A0A7U7G9E2</accession>
<evidence type="ECO:0008006" key="3">
    <source>
        <dbReference type="Google" id="ProtNLM"/>
    </source>
</evidence>
<organism evidence="1 2">
    <name type="scientific">Candidatus Contendobacter odensis Run_B_J11</name>
    <dbReference type="NCBI Taxonomy" id="1400861"/>
    <lineage>
        <taxon>Bacteria</taxon>
        <taxon>Pseudomonadati</taxon>
        <taxon>Pseudomonadota</taxon>
        <taxon>Gammaproteobacteria</taxon>
        <taxon>Candidatus Competibacteraceae</taxon>
        <taxon>Candidatus Contendibacter</taxon>
    </lineage>
</organism>
<evidence type="ECO:0000313" key="1">
    <source>
        <dbReference type="EMBL" id="CDH43622.1"/>
    </source>
</evidence>
<reference evidence="1 2" key="1">
    <citation type="journal article" date="2014" name="ISME J.">
        <title>Candidatus Competibacter-lineage genomes retrieved from metagenomes reveal functional metabolic diversity.</title>
        <authorList>
            <person name="McIlroy S.J."/>
            <person name="Albertsen M."/>
            <person name="Andresen E.K."/>
            <person name="Saunders A.M."/>
            <person name="Kristiansen R."/>
            <person name="Stokholm-Bjerregaard M."/>
            <person name="Nielsen K.L."/>
            <person name="Nielsen P.H."/>
        </authorList>
    </citation>
    <scope>NUCLEOTIDE SEQUENCE [LARGE SCALE GENOMIC DNA]</scope>
    <source>
        <strain evidence="1 2">Run_B_J11</strain>
    </source>
</reference>
<evidence type="ECO:0000313" key="2">
    <source>
        <dbReference type="Proteomes" id="UP000019184"/>
    </source>
</evidence>
<gene>
    <name evidence="1" type="ORF">BN874_1260030</name>
</gene>
<dbReference type="AlphaFoldDB" id="A0A7U7G9E2"/>
<protein>
    <recommendedName>
        <fullName evidence="3">Nucleotidyltransferase</fullName>
    </recommendedName>
</protein>
<dbReference type="EMBL" id="CBTK010000031">
    <property type="protein sequence ID" value="CDH43622.1"/>
    <property type="molecule type" value="Genomic_DNA"/>
</dbReference>
<keyword evidence="2" id="KW-1185">Reference proteome</keyword>
<dbReference type="Pfam" id="PF08780">
    <property type="entry name" value="NTase_sub_bind"/>
    <property type="match status" value="1"/>
</dbReference>
<dbReference type="SUPFAM" id="SSF81593">
    <property type="entry name" value="Nucleotidyltransferase substrate binding subunit/domain"/>
    <property type="match status" value="1"/>
</dbReference>
<proteinExistence type="predicted"/>
<dbReference type="Gene3D" id="1.20.120.330">
    <property type="entry name" value="Nucleotidyltransferases domain 2"/>
    <property type="match status" value="1"/>
</dbReference>
<dbReference type="OrthoDB" id="9810452at2"/>
<name>A0A7U7G9E2_9GAMM</name>
<comment type="caution">
    <text evidence="1">The sequence shown here is derived from an EMBL/GenBank/DDBJ whole genome shotgun (WGS) entry which is preliminary data.</text>
</comment>
<dbReference type="NCBIfam" id="TIGR01987">
    <property type="entry name" value="HI0074"/>
    <property type="match status" value="1"/>
</dbReference>
<dbReference type="InterPro" id="IPR010235">
    <property type="entry name" value="HepT"/>
</dbReference>
<dbReference type="Proteomes" id="UP000019184">
    <property type="component" value="Unassembled WGS sequence"/>
</dbReference>
<sequence length="135" mass="15832">MTEDIRWKQRFDNFNRALHQLTLAVELSRQRPLSDLEKQGVIQAFEFVHELAWNVLKDFLEYEGIQGIVGSRSTVREAFKRGLVEDGAIWMDMIEKRNLSSHTYNLEIAVALVSAIIEIYHPAFLVLQEDMRRRN</sequence>